<comment type="caution">
    <text evidence="1">The sequence shown here is derived from an EMBL/GenBank/DDBJ whole genome shotgun (WGS) entry which is preliminary data.</text>
</comment>
<dbReference type="STRING" id="210143.A0A1R3GM62"/>
<dbReference type="AlphaFoldDB" id="A0A1R3GM62"/>
<dbReference type="Gramene" id="OMO59127">
    <property type="protein sequence ID" value="OMO59127"/>
    <property type="gene ID" value="CCACVL1_25072"/>
</dbReference>
<gene>
    <name evidence="1" type="ORF">CCACVL1_25072</name>
</gene>
<protein>
    <submittedName>
        <fullName evidence="1">Mitochondrial glycoprotein family protein</fullName>
    </submittedName>
</protein>
<evidence type="ECO:0000313" key="1">
    <source>
        <dbReference type="EMBL" id="OMO59127.1"/>
    </source>
</evidence>
<accession>A0A1R3GM62</accession>
<proteinExistence type="predicted"/>
<dbReference type="PANTHER" id="PTHR10826">
    <property type="entry name" value="COMPLEMENT COMPONENT 1"/>
    <property type="match status" value="1"/>
</dbReference>
<reference evidence="1 2" key="1">
    <citation type="submission" date="2013-09" db="EMBL/GenBank/DDBJ databases">
        <title>Corchorus capsularis genome sequencing.</title>
        <authorList>
            <person name="Alam M."/>
            <person name="Haque M.S."/>
            <person name="Islam M.S."/>
            <person name="Emdad E.M."/>
            <person name="Islam M.M."/>
            <person name="Ahmed B."/>
            <person name="Halim A."/>
            <person name="Hossen Q.M.M."/>
            <person name="Hossain M.Z."/>
            <person name="Ahmed R."/>
            <person name="Khan M.M."/>
            <person name="Islam R."/>
            <person name="Rashid M.M."/>
            <person name="Khan S.A."/>
            <person name="Rahman M.S."/>
            <person name="Alam M."/>
        </authorList>
    </citation>
    <scope>NUCLEOTIDE SEQUENCE [LARGE SCALE GENOMIC DNA]</scope>
    <source>
        <strain evidence="2">cv. CVL-1</strain>
        <tissue evidence="1">Whole seedling</tissue>
    </source>
</reference>
<dbReference type="PANTHER" id="PTHR10826:SF40">
    <property type="entry name" value="MITOCHONDRIAL GLYCOPROTEIN FAMILY PROTEIN"/>
    <property type="match status" value="1"/>
</dbReference>
<dbReference type="Proteomes" id="UP000188268">
    <property type="component" value="Unassembled WGS sequence"/>
</dbReference>
<dbReference type="InterPro" id="IPR003428">
    <property type="entry name" value="MAM33"/>
</dbReference>
<sequence>MENDYGNITLTREYNDEHIEIEVDWDDLTDEDSSFPFVVSITKEDYVIGLKFECTAISDKIEINDFSIEDYEYPDQFNLTDKLKEGFVKYLEMRGIEASTSNSLHKYMMSYKNNRDDVNYVRWLKTLKKLLKYDGN</sequence>
<dbReference type="GO" id="GO:0005759">
    <property type="term" value="C:mitochondrial matrix"/>
    <property type="evidence" value="ECO:0007669"/>
    <property type="project" value="InterPro"/>
</dbReference>
<dbReference type="Gene3D" id="3.10.280.10">
    <property type="entry name" value="Mitochondrial glycoprotein"/>
    <property type="match status" value="1"/>
</dbReference>
<organism evidence="1 2">
    <name type="scientific">Corchorus capsularis</name>
    <name type="common">Jute</name>
    <dbReference type="NCBI Taxonomy" id="210143"/>
    <lineage>
        <taxon>Eukaryota</taxon>
        <taxon>Viridiplantae</taxon>
        <taxon>Streptophyta</taxon>
        <taxon>Embryophyta</taxon>
        <taxon>Tracheophyta</taxon>
        <taxon>Spermatophyta</taxon>
        <taxon>Magnoliopsida</taxon>
        <taxon>eudicotyledons</taxon>
        <taxon>Gunneridae</taxon>
        <taxon>Pentapetalae</taxon>
        <taxon>rosids</taxon>
        <taxon>malvids</taxon>
        <taxon>Malvales</taxon>
        <taxon>Malvaceae</taxon>
        <taxon>Grewioideae</taxon>
        <taxon>Apeibeae</taxon>
        <taxon>Corchorus</taxon>
    </lineage>
</organism>
<dbReference type="OrthoDB" id="278212at2759"/>
<evidence type="ECO:0000313" key="2">
    <source>
        <dbReference type="Proteomes" id="UP000188268"/>
    </source>
</evidence>
<dbReference type="SUPFAM" id="SSF54529">
    <property type="entry name" value="Mitochondrial glycoprotein MAM33-like"/>
    <property type="match status" value="1"/>
</dbReference>
<name>A0A1R3GM62_COCAP</name>
<dbReference type="EMBL" id="AWWV01014033">
    <property type="protein sequence ID" value="OMO59127.1"/>
    <property type="molecule type" value="Genomic_DNA"/>
</dbReference>
<dbReference type="InterPro" id="IPR036561">
    <property type="entry name" value="MAM33_sf"/>
</dbReference>
<dbReference type="Pfam" id="PF02330">
    <property type="entry name" value="MAM33"/>
    <property type="match status" value="1"/>
</dbReference>
<keyword evidence="2" id="KW-1185">Reference proteome</keyword>